<evidence type="ECO:0000313" key="3">
    <source>
        <dbReference type="Proteomes" id="UP001176223"/>
    </source>
</evidence>
<reference evidence="2" key="1">
    <citation type="submission" date="2022-08" db="EMBL/GenBank/DDBJ databases">
        <authorList>
            <person name="Wang H."/>
        </authorList>
    </citation>
    <scope>NUCLEOTIDE SEQUENCE</scope>
    <source>
        <strain evidence="2">XJK33-1</strain>
    </source>
</reference>
<name>A0ABT7I3D5_9BACT</name>
<dbReference type="Proteomes" id="UP001176223">
    <property type="component" value="Unassembled WGS sequence"/>
</dbReference>
<reference evidence="2" key="2">
    <citation type="journal article" date="2023" name="Microorganisms">
        <title>Isolation and Genomic Characteristics of Cat-Borne Campylobacter felis sp. nov. and Sheep-Borne Campylobacter ovis sp. nov.</title>
        <authorList>
            <person name="Wang H."/>
            <person name="Li Y."/>
            <person name="Gu Y."/>
            <person name="Zhou G."/>
            <person name="Chen X."/>
            <person name="Zhang X."/>
            <person name="Shao Z."/>
            <person name="Zhang J."/>
            <person name="Zhang M."/>
        </authorList>
    </citation>
    <scope>NUCLEOTIDE SEQUENCE</scope>
    <source>
        <strain evidence="2">XJK33-1</strain>
    </source>
</reference>
<evidence type="ECO:0000313" key="2">
    <source>
        <dbReference type="EMBL" id="MDL0146763.1"/>
    </source>
</evidence>
<organism evidence="2 3">
    <name type="scientific">Campylobacter felis</name>
    <dbReference type="NCBI Taxonomy" id="2974565"/>
    <lineage>
        <taxon>Bacteria</taxon>
        <taxon>Pseudomonadati</taxon>
        <taxon>Campylobacterota</taxon>
        <taxon>Epsilonproteobacteria</taxon>
        <taxon>Campylobacterales</taxon>
        <taxon>Campylobacteraceae</taxon>
        <taxon>Campylobacter</taxon>
    </lineage>
</organism>
<proteinExistence type="predicted"/>
<protein>
    <submittedName>
        <fullName evidence="2">Uncharacterized protein</fullName>
    </submittedName>
</protein>
<sequence length="69" mass="7995">MKDLKEIFEKLKNDEKFRSAFKEDSVREELLKPLLDKLGFVNMGLSGGGKPRSFKKSNSTKAHNHRLKF</sequence>
<accession>A0ABT7I3D5</accession>
<dbReference type="RefSeq" id="WP_289774034.1">
    <property type="nucleotide sequence ID" value="NZ_JANURU010000005.1"/>
</dbReference>
<gene>
    <name evidence="2" type="ORF">NYG95_03780</name>
</gene>
<keyword evidence="3" id="KW-1185">Reference proteome</keyword>
<comment type="caution">
    <text evidence="2">The sequence shown here is derived from an EMBL/GenBank/DDBJ whole genome shotgun (WGS) entry which is preliminary data.</text>
</comment>
<evidence type="ECO:0000256" key="1">
    <source>
        <dbReference type="SAM" id="MobiDB-lite"/>
    </source>
</evidence>
<dbReference type="EMBL" id="JANURU010000005">
    <property type="protein sequence ID" value="MDL0146763.1"/>
    <property type="molecule type" value="Genomic_DNA"/>
</dbReference>
<feature type="region of interest" description="Disordered" evidence="1">
    <location>
        <begin position="46"/>
        <end position="69"/>
    </location>
</feature>